<dbReference type="PANTHER" id="PTHR11066">
    <property type="entry name" value="ACYL-COA THIOESTERASE"/>
    <property type="match status" value="1"/>
</dbReference>
<dbReference type="GO" id="GO:0047617">
    <property type="term" value="F:fatty acyl-CoA hydrolase activity"/>
    <property type="evidence" value="ECO:0007669"/>
    <property type="project" value="InterPro"/>
</dbReference>
<dbReference type="InterPro" id="IPR042171">
    <property type="entry name" value="Acyl-CoA_hotdog"/>
</dbReference>
<evidence type="ECO:0000313" key="2">
    <source>
        <dbReference type="Proteomes" id="UP000092839"/>
    </source>
</evidence>
<dbReference type="EMBL" id="CP016428">
    <property type="protein sequence ID" value="ANW03003.1"/>
    <property type="molecule type" value="Genomic_DNA"/>
</dbReference>
<dbReference type="GO" id="GO:0006637">
    <property type="term" value="P:acyl-CoA metabolic process"/>
    <property type="evidence" value="ECO:0007669"/>
    <property type="project" value="InterPro"/>
</dbReference>
<protein>
    <submittedName>
        <fullName evidence="1">Uncharacterized protein</fullName>
    </submittedName>
</protein>
<dbReference type="Proteomes" id="UP000092839">
    <property type="component" value="Chromosome"/>
</dbReference>
<dbReference type="STRING" id="1274631.LMTR13_25465"/>
<gene>
    <name evidence="1" type="ORF">LMTR13_25465</name>
</gene>
<keyword evidence="2" id="KW-1185">Reference proteome</keyword>
<dbReference type="KEGG" id="bic:LMTR13_25465"/>
<evidence type="ECO:0000313" key="1">
    <source>
        <dbReference type="EMBL" id="ANW03003.1"/>
    </source>
</evidence>
<accession>A0A1B1UJZ3</accession>
<dbReference type="Gene3D" id="2.40.160.210">
    <property type="entry name" value="Acyl-CoA thioesterase, double hotdog domain"/>
    <property type="match status" value="1"/>
</dbReference>
<dbReference type="GO" id="GO:0009062">
    <property type="term" value="P:fatty acid catabolic process"/>
    <property type="evidence" value="ECO:0007669"/>
    <property type="project" value="TreeGrafter"/>
</dbReference>
<dbReference type="PANTHER" id="PTHR11066:SF34">
    <property type="entry name" value="ACYL-COENZYME A THIOESTERASE 8"/>
    <property type="match status" value="1"/>
</dbReference>
<name>A0A1B1UJZ3_9BRAD</name>
<dbReference type="InterPro" id="IPR003703">
    <property type="entry name" value="Acyl_CoA_thio"/>
</dbReference>
<reference evidence="1 2" key="1">
    <citation type="submission" date="2016-07" db="EMBL/GenBank/DDBJ databases">
        <title>Complete genome sequence of Bradyrhizobium icense LMTR 13T, a potential inoculant strain isolated from lima bean (Phaseolus lunatus) in Peru.</title>
        <authorList>
            <person name="Ormeno-Orrillo E."/>
            <person name="Duran D."/>
            <person name="Rogel M.A."/>
            <person name="Rey L."/>
            <person name="Imperial J."/>
            <person name="Ruiz-Argueso T."/>
            <person name="Martinez-Romero E."/>
        </authorList>
    </citation>
    <scope>NUCLEOTIDE SEQUENCE [LARGE SCALE GENOMIC DNA]</scope>
    <source>
        <strain evidence="1 2">LMTR 13</strain>
    </source>
</reference>
<sequence length="113" mass="13050">MLKKPCRDHELMCKVEACATAGYLTRRVTAIQHGNAIFSMLASFHAYEQGAFVHQERMPKVPPPEKLTAGELPNRRCCQHAERFRRWYEPDCPIELNDRAVELHPVDDARIHP</sequence>
<dbReference type="AlphaFoldDB" id="A0A1B1UJZ3"/>
<proteinExistence type="predicted"/>
<organism evidence="1 2">
    <name type="scientific">Bradyrhizobium icense</name>
    <dbReference type="NCBI Taxonomy" id="1274631"/>
    <lineage>
        <taxon>Bacteria</taxon>
        <taxon>Pseudomonadati</taxon>
        <taxon>Pseudomonadota</taxon>
        <taxon>Alphaproteobacteria</taxon>
        <taxon>Hyphomicrobiales</taxon>
        <taxon>Nitrobacteraceae</taxon>
        <taxon>Bradyrhizobium</taxon>
    </lineage>
</organism>